<organism evidence="1 2">
    <name type="scientific">Methylobacterium soli</name>
    <dbReference type="NCBI Taxonomy" id="553447"/>
    <lineage>
        <taxon>Bacteria</taxon>
        <taxon>Pseudomonadati</taxon>
        <taxon>Pseudomonadota</taxon>
        <taxon>Alphaproteobacteria</taxon>
        <taxon>Hyphomicrobiales</taxon>
        <taxon>Methylobacteriaceae</taxon>
        <taxon>Methylobacterium</taxon>
    </lineage>
</organism>
<keyword evidence="2" id="KW-1185">Reference proteome</keyword>
<dbReference type="InterPro" id="IPR031485">
    <property type="entry name" value="CBP_BcsS"/>
</dbReference>
<reference evidence="1 2" key="1">
    <citation type="submission" date="2019-09" db="EMBL/GenBank/DDBJ databases">
        <title>YIM 48816 draft genome.</title>
        <authorList>
            <person name="Jiang L."/>
        </authorList>
    </citation>
    <scope>NUCLEOTIDE SEQUENCE [LARGE SCALE GENOMIC DNA]</scope>
    <source>
        <strain evidence="1 2">YIM 48816</strain>
    </source>
</reference>
<protein>
    <submittedName>
        <fullName evidence="1">Cellulose biosynthesis protein BcsS</fullName>
    </submittedName>
</protein>
<dbReference type="OrthoDB" id="7991172at2"/>
<name>A0A6L3SZZ7_9HYPH</name>
<sequence length="211" mass="22505">MLFGSLDVAAATFATAGVKVALDRLDQPGFVALASAGLGRRFERSACICGTRTGVASLARHTLLGSALIGYQWFADWGVVAAYAGPESSREAILDGNVLHVLPGRTGLRLQGEIWARPSPDTLVNAVAILGSARGDAWTRVALGYRLWDTYLGPELGLYADRTGYRKWNLGLHATDFALARFSLRVSTGIQFESSRGSGSPYVALSVWTGL</sequence>
<gene>
    <name evidence="1" type="primary">bcsS</name>
    <name evidence="1" type="ORF">F6X53_10090</name>
</gene>
<evidence type="ECO:0000313" key="1">
    <source>
        <dbReference type="EMBL" id="KAB1079698.1"/>
    </source>
</evidence>
<dbReference type="Proteomes" id="UP000474159">
    <property type="component" value="Unassembled WGS sequence"/>
</dbReference>
<proteinExistence type="predicted"/>
<comment type="caution">
    <text evidence="1">The sequence shown here is derived from an EMBL/GenBank/DDBJ whole genome shotgun (WGS) entry which is preliminary data.</text>
</comment>
<dbReference type="EMBL" id="VZZK01000008">
    <property type="protein sequence ID" value="KAB1079698.1"/>
    <property type="molecule type" value="Genomic_DNA"/>
</dbReference>
<evidence type="ECO:0000313" key="2">
    <source>
        <dbReference type="Proteomes" id="UP000474159"/>
    </source>
</evidence>
<dbReference type="AlphaFoldDB" id="A0A6L3SZZ7"/>
<dbReference type="Pfam" id="PF17036">
    <property type="entry name" value="CBP_BcsS"/>
    <property type="match status" value="1"/>
</dbReference>
<accession>A0A6L3SZZ7</accession>